<proteinExistence type="predicted"/>
<dbReference type="OrthoDB" id="914203at2759"/>
<keyword evidence="2" id="KW-1185">Reference proteome</keyword>
<organism evidence="1 2">
    <name type="scientific">Striga asiatica</name>
    <name type="common">Asiatic witchweed</name>
    <name type="synonym">Buchnera asiatica</name>
    <dbReference type="NCBI Taxonomy" id="4170"/>
    <lineage>
        <taxon>Eukaryota</taxon>
        <taxon>Viridiplantae</taxon>
        <taxon>Streptophyta</taxon>
        <taxon>Embryophyta</taxon>
        <taxon>Tracheophyta</taxon>
        <taxon>Spermatophyta</taxon>
        <taxon>Magnoliopsida</taxon>
        <taxon>eudicotyledons</taxon>
        <taxon>Gunneridae</taxon>
        <taxon>Pentapetalae</taxon>
        <taxon>asterids</taxon>
        <taxon>lamiids</taxon>
        <taxon>Lamiales</taxon>
        <taxon>Orobanchaceae</taxon>
        <taxon>Buchnereae</taxon>
        <taxon>Striga</taxon>
    </lineage>
</organism>
<dbReference type="Proteomes" id="UP000325081">
    <property type="component" value="Unassembled WGS sequence"/>
</dbReference>
<sequence length="431" mass="48508">MLPLALHQGLLCASPRSLSSAILPLALPQGLLCASTQAGRLRGPTNFTQVLRYITSGTPSGGSLCISSAGPKCRMVMENIIIQGWKVYLAKEYVILGDRWLPSQPSFIHVCQFPSDRDRLQIVEDLIVQETKEWDAELIHQIFSPTGVAAILKIPLSHSGQKDRIVWHWHPKGEFYVKSVYECLMQKRSQEEAGSSHAGPLINLKWKNTWKLPIKGKIKNFLWRCWFGFLSKGVKLKQKKLDCDVWCPWDCLDVHKASFQSWWFEVCFNSNSPGLTPETVIARKAQEEWLESSDIRKTIVVERSGNQRQDNGGQKSEVDDSQCGVGHAHLAVSALSNTSCWLGLGGRVLTEGVLILQWSEAKQFTGTKEEGKLLTIRWILEKAKGADIDDLICYVDDRKIASKLKNQNTFISYVDIVVADIYALLNRMKVL</sequence>
<name>A0A5A7R188_STRAF</name>
<dbReference type="EMBL" id="BKCP01009515">
    <property type="protein sequence ID" value="GER51149.1"/>
    <property type="molecule type" value="Genomic_DNA"/>
</dbReference>
<dbReference type="AlphaFoldDB" id="A0A5A7R188"/>
<comment type="caution">
    <text evidence="1">The sequence shown here is derived from an EMBL/GenBank/DDBJ whole genome shotgun (WGS) entry which is preliminary data.</text>
</comment>
<protein>
    <submittedName>
        <fullName evidence="1">Ribonuclease H-like superfamily protein</fullName>
    </submittedName>
</protein>
<evidence type="ECO:0000313" key="1">
    <source>
        <dbReference type="EMBL" id="GER51149.1"/>
    </source>
</evidence>
<accession>A0A5A7R188</accession>
<evidence type="ECO:0000313" key="2">
    <source>
        <dbReference type="Proteomes" id="UP000325081"/>
    </source>
</evidence>
<reference evidence="2" key="1">
    <citation type="journal article" date="2019" name="Curr. Biol.">
        <title>Genome Sequence of Striga asiatica Provides Insight into the Evolution of Plant Parasitism.</title>
        <authorList>
            <person name="Yoshida S."/>
            <person name="Kim S."/>
            <person name="Wafula E.K."/>
            <person name="Tanskanen J."/>
            <person name="Kim Y.M."/>
            <person name="Honaas L."/>
            <person name="Yang Z."/>
            <person name="Spallek T."/>
            <person name="Conn C.E."/>
            <person name="Ichihashi Y."/>
            <person name="Cheong K."/>
            <person name="Cui S."/>
            <person name="Der J.P."/>
            <person name="Gundlach H."/>
            <person name="Jiao Y."/>
            <person name="Hori C."/>
            <person name="Ishida J.K."/>
            <person name="Kasahara H."/>
            <person name="Kiba T."/>
            <person name="Kim M.S."/>
            <person name="Koo N."/>
            <person name="Laohavisit A."/>
            <person name="Lee Y.H."/>
            <person name="Lumba S."/>
            <person name="McCourt P."/>
            <person name="Mortimer J.C."/>
            <person name="Mutuku J.M."/>
            <person name="Nomura T."/>
            <person name="Sasaki-Sekimoto Y."/>
            <person name="Seto Y."/>
            <person name="Wang Y."/>
            <person name="Wakatake T."/>
            <person name="Sakakibara H."/>
            <person name="Demura T."/>
            <person name="Yamaguchi S."/>
            <person name="Yoneyama K."/>
            <person name="Manabe R.I."/>
            <person name="Nelson D.C."/>
            <person name="Schulman A.H."/>
            <person name="Timko M.P."/>
            <person name="dePamphilis C.W."/>
            <person name="Choi D."/>
            <person name="Shirasu K."/>
        </authorList>
    </citation>
    <scope>NUCLEOTIDE SEQUENCE [LARGE SCALE GENOMIC DNA]</scope>
    <source>
        <strain evidence="2">cv. UVA1</strain>
    </source>
</reference>
<gene>
    <name evidence="1" type="ORF">STAS_28505</name>
</gene>